<dbReference type="GO" id="GO:0032931">
    <property type="term" value="F:histone H3K56 acetyltransferase activity"/>
    <property type="evidence" value="ECO:0007669"/>
    <property type="project" value="TreeGrafter"/>
</dbReference>
<dbReference type="PANTHER" id="PTHR31571">
    <property type="entry name" value="ALTERED INHERITANCE OF MITOCHONDRIA PROTEIN 6"/>
    <property type="match status" value="1"/>
</dbReference>
<dbReference type="GO" id="GO:0005634">
    <property type="term" value="C:nucleus"/>
    <property type="evidence" value="ECO:0007669"/>
    <property type="project" value="UniProtKB-SubCell"/>
</dbReference>
<comment type="subcellular location">
    <subcellularLocation>
        <location evidence="1">Nucleus</location>
    </subcellularLocation>
</comment>
<dbReference type="PANTHER" id="PTHR31571:SF2">
    <property type="entry name" value="HISTONE ACETYLTRANSFERASE RTT109"/>
    <property type="match status" value="1"/>
</dbReference>
<protein>
    <recommendedName>
        <fullName evidence="2">histone acetyltransferase</fullName>
        <ecNumber evidence="2">2.3.1.48</ecNumber>
    </recommendedName>
</protein>
<keyword evidence="3" id="KW-0808">Transferase</keyword>
<name>A0A2T9YXV5_9FUNG</name>
<evidence type="ECO:0000256" key="3">
    <source>
        <dbReference type="ARBA" id="ARBA00022679"/>
    </source>
</evidence>
<dbReference type="GO" id="GO:0006355">
    <property type="term" value="P:regulation of DNA-templated transcription"/>
    <property type="evidence" value="ECO:0007669"/>
    <property type="project" value="InterPro"/>
</dbReference>
<evidence type="ECO:0000313" key="7">
    <source>
        <dbReference type="EMBL" id="PVU97149.1"/>
    </source>
</evidence>
<keyword evidence="6" id="KW-0539">Nucleus</keyword>
<dbReference type="STRING" id="133385.A0A2T9YXV5"/>
<dbReference type="EMBL" id="MBFR01000017">
    <property type="protein sequence ID" value="PVU97149.1"/>
    <property type="molecule type" value="Genomic_DNA"/>
</dbReference>
<evidence type="ECO:0000256" key="6">
    <source>
        <dbReference type="ARBA" id="ARBA00023242"/>
    </source>
</evidence>
<comment type="caution">
    <text evidence="7">The sequence shown here is derived from an EMBL/GenBank/DDBJ whole genome shotgun (WGS) entry which is preliminary data.</text>
</comment>
<dbReference type="InterPro" id="IPR013178">
    <property type="entry name" value="Histone_AcTrfase_Rtt109/CBP"/>
</dbReference>
<dbReference type="InterPro" id="IPR051236">
    <property type="entry name" value="HAT_RTT109-like"/>
</dbReference>
<gene>
    <name evidence="7" type="ORF">BB561_000738</name>
</gene>
<reference evidence="7 8" key="1">
    <citation type="journal article" date="2018" name="MBio">
        <title>Comparative Genomics Reveals the Core Gene Toolbox for the Fungus-Insect Symbiosis.</title>
        <authorList>
            <person name="Wang Y."/>
            <person name="Stata M."/>
            <person name="Wang W."/>
            <person name="Stajich J.E."/>
            <person name="White M.M."/>
            <person name="Moncalvo J.M."/>
        </authorList>
    </citation>
    <scope>NUCLEOTIDE SEQUENCE [LARGE SCALE GENOMIC DNA]</scope>
    <source>
        <strain evidence="7 8">SWE-8-4</strain>
    </source>
</reference>
<accession>A0A2T9YXV5</accession>
<dbReference type="OrthoDB" id="3361892at2759"/>
<dbReference type="GO" id="GO:0006974">
    <property type="term" value="P:DNA damage response"/>
    <property type="evidence" value="ECO:0007669"/>
    <property type="project" value="TreeGrafter"/>
</dbReference>
<evidence type="ECO:0000256" key="4">
    <source>
        <dbReference type="ARBA" id="ARBA00023015"/>
    </source>
</evidence>
<dbReference type="Pfam" id="PF08214">
    <property type="entry name" value="HAT_KAT11"/>
    <property type="match status" value="1"/>
</dbReference>
<evidence type="ECO:0000313" key="8">
    <source>
        <dbReference type="Proteomes" id="UP000245383"/>
    </source>
</evidence>
<evidence type="ECO:0000256" key="5">
    <source>
        <dbReference type="ARBA" id="ARBA00023163"/>
    </source>
</evidence>
<sequence length="514" mass="58339">MTKGCLQESVLSILETFPENQRFKLLTSITTPSIVENLTLDPSQSNGQYLLETTQQRTCMLLATIATPQKTDLIPKTLKLQPPQNTLSLSDNNFCFVSGIQTREYIVYKSNNSDDILHQNKNAKLPNIDNNTHNSTSNNKNPNVQKKIEQIIIYIEKIDSVGLDSKLISENKPIVGYARALVVGYLDYIYNHKYNNLDTEIFIYTYSKSQPEYLFAESKANPTKKILENQLLNNWWQHTLELSMKYALNHLYASDKINSNNHLVLFSDNCKASVFIPNVESCMIKWAINNIKTPVEPKTSEKFDKIKKFWKFEIPFASNKIASETLPCFPDDPISRLLGKEENKTATVNEIFELLAFTEECGIGRQTAFFYIFAKTCKNNNCNNGDNSPNSCSVKGIDGWCATDGFISDEEMEKLNMILFDYKANFSNLEMSLKSTSSLLGQLEPYSLHSEALGKYNSGNVFEKLKILKSKLYLPPKNEVNMVSSKKRDSTQSVTNLNTVNLLAGSLIKRKKKN</sequence>
<keyword evidence="8" id="KW-1185">Reference proteome</keyword>
<evidence type="ECO:0000256" key="1">
    <source>
        <dbReference type="ARBA" id="ARBA00004123"/>
    </source>
</evidence>
<dbReference type="Proteomes" id="UP000245383">
    <property type="component" value="Unassembled WGS sequence"/>
</dbReference>
<evidence type="ECO:0000256" key="2">
    <source>
        <dbReference type="ARBA" id="ARBA00013184"/>
    </source>
</evidence>
<keyword evidence="4" id="KW-0805">Transcription regulation</keyword>
<proteinExistence type="predicted"/>
<keyword evidence="5" id="KW-0804">Transcription</keyword>
<organism evidence="7 8">
    <name type="scientific">Smittium simulii</name>
    <dbReference type="NCBI Taxonomy" id="133385"/>
    <lineage>
        <taxon>Eukaryota</taxon>
        <taxon>Fungi</taxon>
        <taxon>Fungi incertae sedis</taxon>
        <taxon>Zoopagomycota</taxon>
        <taxon>Kickxellomycotina</taxon>
        <taxon>Harpellomycetes</taxon>
        <taxon>Harpellales</taxon>
        <taxon>Legeriomycetaceae</taxon>
        <taxon>Smittium</taxon>
    </lineage>
</organism>
<dbReference type="AlphaFoldDB" id="A0A2T9YXV5"/>
<dbReference type="EC" id="2.3.1.48" evidence="2"/>